<accession>A0AC35TTY6</accession>
<dbReference type="Proteomes" id="UP000095286">
    <property type="component" value="Unplaced"/>
</dbReference>
<evidence type="ECO:0000313" key="2">
    <source>
        <dbReference type="WBParaSite" id="RSKR_0000438500.1"/>
    </source>
</evidence>
<protein>
    <submittedName>
        <fullName evidence="2">Pre-mRNA-splicing factor SYF2</fullName>
    </submittedName>
</protein>
<reference evidence="2" key="1">
    <citation type="submission" date="2016-11" db="UniProtKB">
        <authorList>
            <consortium name="WormBaseParasite"/>
        </authorList>
    </citation>
    <scope>IDENTIFICATION</scope>
    <source>
        <strain evidence="2">KR3021</strain>
    </source>
</reference>
<dbReference type="WBParaSite" id="RSKR_0000438500.1">
    <property type="protein sequence ID" value="RSKR_0000438500.1"/>
    <property type="gene ID" value="RSKR_0000438500"/>
</dbReference>
<sequence length="278" mass="32664">MNSSTKDAAGNVNDLFALQIELEKKKAELKKKNHSEKKSSGFQLKSNRKAKPELKRPAGKADREEEEYKLKAKYQQSKMEEKAKYYDDLKSGRTKNAHYSSLIDFESKRYESNSDDEAGPSKFTPQFSEHFNPDDIPRDYGPAHFRFSCDELIRQSQLKELEDQTKRTLSGREKAKAELIKKLERNWMRLEAVAKRRGITYISFEDYTRSVSNLFDKPPKDETLANATDGDNDLGDEKHFKPREWDKNKDLDFIYEQRMEAQRKIEFAPEAYSKWYRD</sequence>
<organism evidence="1 2">
    <name type="scientific">Rhabditophanes sp. KR3021</name>
    <dbReference type="NCBI Taxonomy" id="114890"/>
    <lineage>
        <taxon>Eukaryota</taxon>
        <taxon>Metazoa</taxon>
        <taxon>Ecdysozoa</taxon>
        <taxon>Nematoda</taxon>
        <taxon>Chromadorea</taxon>
        <taxon>Rhabditida</taxon>
        <taxon>Tylenchina</taxon>
        <taxon>Panagrolaimomorpha</taxon>
        <taxon>Strongyloidoidea</taxon>
        <taxon>Alloionematidae</taxon>
        <taxon>Rhabditophanes</taxon>
    </lineage>
</organism>
<evidence type="ECO:0000313" key="1">
    <source>
        <dbReference type="Proteomes" id="UP000095286"/>
    </source>
</evidence>
<name>A0AC35TTY6_9BILA</name>
<proteinExistence type="predicted"/>